<proteinExistence type="predicted"/>
<evidence type="ECO:0000313" key="4">
    <source>
        <dbReference type="Proteomes" id="UP000175993"/>
    </source>
</evidence>
<evidence type="ECO:0000313" key="3">
    <source>
        <dbReference type="EMBL" id="MUP08229.1"/>
    </source>
</evidence>
<dbReference type="Pfam" id="PF03928">
    <property type="entry name" value="HbpS-like"/>
    <property type="match status" value="1"/>
</dbReference>
<dbReference type="Proteomes" id="UP000436911">
    <property type="component" value="Unassembled WGS sequence"/>
</dbReference>
<dbReference type="InterPro" id="IPR052517">
    <property type="entry name" value="GlcG_carb_metab_protein"/>
</dbReference>
<dbReference type="RefSeq" id="WP_060720095.1">
    <property type="nucleotide sequence ID" value="NZ_CP118262.1"/>
</dbReference>
<dbReference type="EMBL" id="QUSG01000017">
    <property type="protein sequence ID" value="KAA3523447.1"/>
    <property type="molecule type" value="Genomic_DNA"/>
</dbReference>
<dbReference type="Proteomes" id="UP000175993">
    <property type="component" value="Unassembled WGS sequence"/>
</dbReference>
<dbReference type="PANTHER" id="PTHR34309:SF1">
    <property type="entry name" value="PROTEIN GLCG"/>
    <property type="match status" value="1"/>
</dbReference>
<name>A0A368NQ63_AGRVI</name>
<dbReference type="InterPro" id="IPR005624">
    <property type="entry name" value="PduO/GlcC-like"/>
</dbReference>
<dbReference type="EMBL" id="MBEV02000028">
    <property type="protein sequence ID" value="MUP08229.1"/>
    <property type="molecule type" value="Genomic_DNA"/>
</dbReference>
<dbReference type="InterPro" id="IPR038084">
    <property type="entry name" value="PduO/GlcC-like_sf"/>
</dbReference>
<gene>
    <name evidence="3" type="ORF">BBI04_025955</name>
    <name evidence="1" type="ORF">DXT89_20510</name>
    <name evidence="2" type="ORF">IEI95_001855</name>
</gene>
<dbReference type="EMBL" id="JACXXJ020000003">
    <property type="protein sequence ID" value="MBF2712997.1"/>
    <property type="molecule type" value="Genomic_DNA"/>
</dbReference>
<dbReference type="PANTHER" id="PTHR34309">
    <property type="entry name" value="SLR1406 PROTEIN"/>
    <property type="match status" value="1"/>
</dbReference>
<dbReference type="Proteomes" id="UP000655037">
    <property type="component" value="Unassembled WGS sequence"/>
</dbReference>
<evidence type="ECO:0000313" key="1">
    <source>
        <dbReference type="EMBL" id="KAA3523447.1"/>
    </source>
</evidence>
<protein>
    <submittedName>
        <fullName evidence="1">Heme-binding protein</fullName>
    </submittedName>
</protein>
<dbReference type="AlphaFoldDB" id="A0A368NQ63"/>
<dbReference type="GeneID" id="60683903"/>
<sequence>MTTKFENLTLVDAMRAIQAAVAKADAFRVPCSVAVVDAGGHLLGFARQDDAMPGSAELAINKAYTARIFNNSTEALGRIAQPGAELYGIQQSHAGRVVMFGGGLPICIGGVVVGAIGVSGGSVAQDVEIAETGTSLFVDRATR</sequence>
<organism evidence="1 5">
    <name type="scientific">Agrobacterium vitis</name>
    <name type="common">Rhizobium vitis</name>
    <dbReference type="NCBI Taxonomy" id="373"/>
    <lineage>
        <taxon>Bacteria</taxon>
        <taxon>Pseudomonadati</taxon>
        <taxon>Pseudomonadota</taxon>
        <taxon>Alphaproteobacteria</taxon>
        <taxon>Hyphomicrobiales</taxon>
        <taxon>Rhizobiaceae</taxon>
        <taxon>Rhizobium/Agrobacterium group</taxon>
        <taxon>Agrobacterium</taxon>
    </lineage>
</organism>
<dbReference type="OrthoDB" id="9815788at2"/>
<evidence type="ECO:0000313" key="2">
    <source>
        <dbReference type="EMBL" id="MBF2712997.1"/>
    </source>
</evidence>
<evidence type="ECO:0000313" key="5">
    <source>
        <dbReference type="Proteomes" id="UP000436911"/>
    </source>
</evidence>
<accession>A0A368NQ63</accession>
<dbReference type="SUPFAM" id="SSF143744">
    <property type="entry name" value="GlcG-like"/>
    <property type="match status" value="1"/>
</dbReference>
<reference evidence="1 5" key="1">
    <citation type="submission" date="2018-08" db="EMBL/GenBank/DDBJ databases">
        <title>Genome sequencing of Agrobacterium vitis strain ICMP 10754.</title>
        <authorList>
            <person name="Visnovsky S.B."/>
            <person name="Pitman A.R."/>
        </authorList>
    </citation>
    <scope>NUCLEOTIDE SEQUENCE [LARGE SCALE GENOMIC DNA]</scope>
    <source>
        <strain evidence="1 5">ICMP 10754</strain>
    </source>
</reference>
<comment type="caution">
    <text evidence="1">The sequence shown here is derived from an EMBL/GenBank/DDBJ whole genome shotgun (WGS) entry which is preliminary data.</text>
</comment>
<reference evidence="3 4" key="2">
    <citation type="submission" date="2019-11" db="EMBL/GenBank/DDBJ databases">
        <title>Whole-genome sequencing of Allorhizobium vitis.</title>
        <authorList>
            <person name="Gan H.M."/>
            <person name="Savka M.A."/>
        </authorList>
    </citation>
    <scope>NUCLEOTIDE SEQUENCE [LARGE SCALE GENOMIC DNA]</scope>
    <source>
        <strain evidence="3 4">AB4</strain>
    </source>
</reference>
<dbReference type="Gene3D" id="3.30.450.150">
    <property type="entry name" value="Haem-degrading domain"/>
    <property type="match status" value="1"/>
</dbReference>
<reference evidence="2" key="3">
    <citation type="submission" date="2020-11" db="EMBL/GenBank/DDBJ databases">
        <title>Agrobacterium vitis strain K377 genome.</title>
        <authorList>
            <person name="Xi H."/>
        </authorList>
    </citation>
    <scope>NUCLEOTIDE SEQUENCE</scope>
    <source>
        <strain evidence="2">K377</strain>
    </source>
</reference>